<evidence type="ECO:0000313" key="2">
    <source>
        <dbReference type="Proteomes" id="UP001234178"/>
    </source>
</evidence>
<gene>
    <name evidence="1" type="ORF">OUZ56_002739</name>
</gene>
<proteinExistence type="predicted"/>
<comment type="caution">
    <text evidence="1">The sequence shown here is derived from an EMBL/GenBank/DDBJ whole genome shotgun (WGS) entry which is preliminary data.</text>
</comment>
<accession>A0ABR0A6N7</accession>
<sequence length="513" mass="57435">MANTASQKDLLDTIWHFTRGFIGKELLSESKLVPVPYLSNADDFGLFSVFVKSKSENVSQKIKHSLASACYHVIGHVSEVFELEKTDLDRLLNSAKPHTEDVGNQSEKWEKDIDLGFKSVHLTVEGLHKFLIPLNLSEGDLCLKQNIPDLVGAKSVYIITDVMKASRVTACVTSDDVTMERVSAVSVPIGFGYSKFRLTPEGLVAEQMKCKPAFLGKWVVVINQPSEPLKKYITRLSKLKSFFPDVNTPILQEKNSNMANTASQKDLLDTIWHFTRGFIGKELLSESKLVPVPYLSNADDFGLFSVFVKSKSVTTLFSQMANKPQNKNVCPKENVSQKIKHSLASACYHVIGHVSEVIELEKTDLDRLLNSAKPHTEDFGNQSEKWEKEIDFGSYSLHLTVEGLHKFLIPLNLSEGDLFLKQNIPDLVGAKSVYIITDVMKASRVTACVTSDDDTMMNRICYSKFRLTAEGLLNRFHFVCSVVVINQLSEPLKNTYCECQISNPSFPAYDAKM</sequence>
<evidence type="ECO:0000313" key="1">
    <source>
        <dbReference type="EMBL" id="KAK4020790.1"/>
    </source>
</evidence>
<dbReference type="Pfam" id="PF15668">
    <property type="entry name" value="DUF4663"/>
    <property type="match status" value="2"/>
</dbReference>
<dbReference type="Proteomes" id="UP001234178">
    <property type="component" value="Unassembled WGS sequence"/>
</dbReference>
<protein>
    <submittedName>
        <fullName evidence="1">Uncharacterized protein</fullName>
    </submittedName>
</protein>
<dbReference type="PANTHER" id="PTHR36872:SF1">
    <property type="entry name" value="GENE 5901-RELATED"/>
    <property type="match status" value="1"/>
</dbReference>
<dbReference type="PANTHER" id="PTHR36872">
    <property type="entry name" value="GENE 5901-RELATED"/>
    <property type="match status" value="1"/>
</dbReference>
<keyword evidence="2" id="KW-1185">Reference proteome</keyword>
<name>A0ABR0A6N7_9CRUS</name>
<dbReference type="EMBL" id="JAOYFB010000036">
    <property type="protein sequence ID" value="KAK4020790.1"/>
    <property type="molecule type" value="Genomic_DNA"/>
</dbReference>
<reference evidence="1 2" key="1">
    <citation type="journal article" date="2023" name="Nucleic Acids Res.">
        <title>The hologenome of Daphnia magna reveals possible DNA methylation and microbiome-mediated evolution of the host genome.</title>
        <authorList>
            <person name="Chaturvedi A."/>
            <person name="Li X."/>
            <person name="Dhandapani V."/>
            <person name="Marshall H."/>
            <person name="Kissane S."/>
            <person name="Cuenca-Cambronero M."/>
            <person name="Asole G."/>
            <person name="Calvet F."/>
            <person name="Ruiz-Romero M."/>
            <person name="Marangio P."/>
            <person name="Guigo R."/>
            <person name="Rago D."/>
            <person name="Mirbahai L."/>
            <person name="Eastwood N."/>
            <person name="Colbourne J.K."/>
            <person name="Zhou J."/>
            <person name="Mallon E."/>
            <person name="Orsini L."/>
        </authorList>
    </citation>
    <scope>NUCLEOTIDE SEQUENCE [LARGE SCALE GENOMIC DNA]</scope>
    <source>
        <strain evidence="1">LRV0_1</strain>
    </source>
</reference>
<dbReference type="InterPro" id="IPR031366">
    <property type="entry name" value="DUF4663"/>
</dbReference>
<organism evidence="1 2">
    <name type="scientific">Daphnia magna</name>
    <dbReference type="NCBI Taxonomy" id="35525"/>
    <lineage>
        <taxon>Eukaryota</taxon>
        <taxon>Metazoa</taxon>
        <taxon>Ecdysozoa</taxon>
        <taxon>Arthropoda</taxon>
        <taxon>Crustacea</taxon>
        <taxon>Branchiopoda</taxon>
        <taxon>Diplostraca</taxon>
        <taxon>Cladocera</taxon>
        <taxon>Anomopoda</taxon>
        <taxon>Daphniidae</taxon>
        <taxon>Daphnia</taxon>
    </lineage>
</organism>